<evidence type="ECO:0000313" key="9">
    <source>
        <dbReference type="EMBL" id="EGT48043.1"/>
    </source>
</evidence>
<keyword evidence="5" id="KW-0812">Transmembrane</keyword>
<dbReference type="AlphaFoldDB" id="G0P8V5"/>
<evidence type="ECO:0000256" key="6">
    <source>
        <dbReference type="ARBA" id="ARBA00022989"/>
    </source>
</evidence>
<keyword evidence="10" id="KW-1185">Reference proteome</keyword>
<evidence type="ECO:0000256" key="2">
    <source>
        <dbReference type="ARBA" id="ARBA00007647"/>
    </source>
</evidence>
<dbReference type="PANTHER" id="PTHR21461:SF8">
    <property type="entry name" value="DOLICHYL-PHOSPHATE-MANNOSE--PROTEIN MANNOSYLTRANSFERASE-RELATED"/>
    <property type="match status" value="1"/>
</dbReference>
<dbReference type="OrthoDB" id="5833770at2759"/>
<evidence type="ECO:0000256" key="5">
    <source>
        <dbReference type="ARBA" id="ARBA00022692"/>
    </source>
</evidence>
<accession>G0P8V5</accession>
<dbReference type="EMBL" id="GL380139">
    <property type="protein sequence ID" value="EGT48043.1"/>
    <property type="molecule type" value="Genomic_DNA"/>
</dbReference>
<keyword evidence="3 8" id="KW-0328">Glycosyltransferase</keyword>
<dbReference type="HOGENOM" id="CLU_1714902_0_0_1"/>
<keyword evidence="4 8" id="KW-0808">Transferase</keyword>
<dbReference type="InterPro" id="IPR008166">
    <property type="entry name" value="Glyco_transf_92"/>
</dbReference>
<evidence type="ECO:0000256" key="3">
    <source>
        <dbReference type="ARBA" id="ARBA00022676"/>
    </source>
</evidence>
<dbReference type="eggNOG" id="KOG4735">
    <property type="taxonomic scope" value="Eukaryota"/>
</dbReference>
<evidence type="ECO:0000256" key="4">
    <source>
        <dbReference type="ARBA" id="ARBA00022679"/>
    </source>
</evidence>
<comment type="similarity">
    <text evidence="2 8">Belongs to the glycosyltransferase 92 family.</text>
</comment>
<gene>
    <name evidence="9" type="ORF">CAEBREN_05667</name>
</gene>
<dbReference type="EC" id="2.4.1.-" evidence="8"/>
<reference evidence="10" key="1">
    <citation type="submission" date="2011-07" db="EMBL/GenBank/DDBJ databases">
        <authorList>
            <consortium name="Caenorhabditis brenneri Sequencing and Analysis Consortium"/>
            <person name="Wilson R.K."/>
        </authorList>
    </citation>
    <scope>NUCLEOTIDE SEQUENCE [LARGE SCALE GENOMIC DNA]</scope>
    <source>
        <strain evidence="10">PB2801</strain>
    </source>
</reference>
<sequence>MPIDEQSTILDLIKTITDPVISELRFRCQWTLRYSEVPPGPPKFDDLPMIIWHNTSHVAPQNHTTKSIVRPGNVDSMGVHGVQKFRNPKFVVKLVEPGVAVVRHYRIVNGWSFFLKEAESFGQFSSFKLSSHLSSQIIERVVKVIANLPIVTG</sequence>
<keyword evidence="7" id="KW-0472">Membrane</keyword>
<keyword evidence="6" id="KW-1133">Transmembrane helix</keyword>
<organism evidence="10">
    <name type="scientific">Caenorhabditis brenneri</name>
    <name type="common">Nematode worm</name>
    <dbReference type="NCBI Taxonomy" id="135651"/>
    <lineage>
        <taxon>Eukaryota</taxon>
        <taxon>Metazoa</taxon>
        <taxon>Ecdysozoa</taxon>
        <taxon>Nematoda</taxon>
        <taxon>Chromadorea</taxon>
        <taxon>Rhabditida</taxon>
        <taxon>Rhabditina</taxon>
        <taxon>Rhabditomorpha</taxon>
        <taxon>Rhabditoidea</taxon>
        <taxon>Rhabditidae</taxon>
        <taxon>Peloderinae</taxon>
        <taxon>Caenorhabditis</taxon>
    </lineage>
</organism>
<protein>
    <recommendedName>
        <fullName evidence="8">Glycosyltransferase family 92 protein</fullName>
        <ecNumber evidence="8">2.4.1.-</ecNumber>
    </recommendedName>
</protein>
<dbReference type="InParanoid" id="G0P8V5"/>
<name>G0P8V5_CAEBE</name>
<evidence type="ECO:0000256" key="8">
    <source>
        <dbReference type="RuleBase" id="RU366017"/>
    </source>
</evidence>
<proteinExistence type="inferred from homology"/>
<evidence type="ECO:0000313" key="10">
    <source>
        <dbReference type="Proteomes" id="UP000008068"/>
    </source>
</evidence>
<dbReference type="Pfam" id="PF01697">
    <property type="entry name" value="Glyco_transf_92"/>
    <property type="match status" value="1"/>
</dbReference>
<evidence type="ECO:0000256" key="1">
    <source>
        <dbReference type="ARBA" id="ARBA00004167"/>
    </source>
</evidence>
<dbReference type="PANTHER" id="PTHR21461">
    <property type="entry name" value="GLYCOSYLTRANSFERASE FAMILY 92 PROTEIN"/>
    <property type="match status" value="1"/>
</dbReference>
<dbReference type="GO" id="GO:0016020">
    <property type="term" value="C:membrane"/>
    <property type="evidence" value="ECO:0007669"/>
    <property type="project" value="UniProtKB-SubCell"/>
</dbReference>
<dbReference type="GO" id="GO:0005737">
    <property type="term" value="C:cytoplasm"/>
    <property type="evidence" value="ECO:0007669"/>
    <property type="project" value="TreeGrafter"/>
</dbReference>
<dbReference type="Proteomes" id="UP000008068">
    <property type="component" value="Unassembled WGS sequence"/>
</dbReference>
<dbReference type="GO" id="GO:0016757">
    <property type="term" value="F:glycosyltransferase activity"/>
    <property type="evidence" value="ECO:0007669"/>
    <property type="project" value="UniProtKB-UniRule"/>
</dbReference>
<comment type="subcellular location">
    <subcellularLocation>
        <location evidence="1">Membrane</location>
        <topology evidence="1">Single-pass membrane protein</topology>
    </subcellularLocation>
</comment>
<evidence type="ECO:0000256" key="7">
    <source>
        <dbReference type="ARBA" id="ARBA00023136"/>
    </source>
</evidence>